<dbReference type="GO" id="GO:0004609">
    <property type="term" value="F:phosphatidylserine decarboxylase activity"/>
    <property type="evidence" value="ECO:0007669"/>
    <property type="project" value="InterPro"/>
</dbReference>
<accession>A0A415E7V6</accession>
<proteinExistence type="predicted"/>
<dbReference type="RefSeq" id="WP_118333821.1">
    <property type="nucleotide sequence ID" value="NZ_AP025567.1"/>
</dbReference>
<evidence type="ECO:0000256" key="1">
    <source>
        <dbReference type="ARBA" id="ARBA00022793"/>
    </source>
</evidence>
<keyword evidence="1" id="KW-0210">Decarboxylase</keyword>
<protein>
    <submittedName>
        <fullName evidence="5">Phosphatidylserine decarboxylase</fullName>
    </submittedName>
</protein>
<reference evidence="5 6" key="1">
    <citation type="submission" date="2018-08" db="EMBL/GenBank/DDBJ databases">
        <title>A genome reference for cultivated species of the human gut microbiota.</title>
        <authorList>
            <person name="Zou Y."/>
            <person name="Xue W."/>
            <person name="Luo G."/>
        </authorList>
    </citation>
    <scope>NUCLEOTIDE SEQUENCE [LARGE SCALE GENOMIC DNA]</scope>
    <source>
        <strain evidence="5 6">AM07-24</strain>
    </source>
</reference>
<keyword evidence="4" id="KW-0670">Pyruvate</keyword>
<dbReference type="PANTHER" id="PTHR10067">
    <property type="entry name" value="PHOSPHATIDYLSERINE DECARBOXYLASE"/>
    <property type="match status" value="1"/>
</dbReference>
<organism evidence="5 6">
    <name type="scientific">Emergencia timonensis</name>
    <dbReference type="NCBI Taxonomy" id="1776384"/>
    <lineage>
        <taxon>Bacteria</taxon>
        <taxon>Bacillati</taxon>
        <taxon>Bacillota</taxon>
        <taxon>Clostridia</taxon>
        <taxon>Peptostreptococcales</taxon>
        <taxon>Anaerovoracaceae</taxon>
        <taxon>Emergencia</taxon>
    </lineage>
</organism>
<evidence type="ECO:0000313" key="5">
    <source>
        <dbReference type="EMBL" id="RHJ89784.1"/>
    </source>
</evidence>
<dbReference type="STRING" id="1776384.GCA_900086585_03141"/>
<keyword evidence="2" id="KW-0865">Zymogen</keyword>
<evidence type="ECO:0000256" key="2">
    <source>
        <dbReference type="ARBA" id="ARBA00023145"/>
    </source>
</evidence>
<dbReference type="GO" id="GO:0008654">
    <property type="term" value="P:phospholipid biosynthetic process"/>
    <property type="evidence" value="ECO:0007669"/>
    <property type="project" value="InterPro"/>
</dbReference>
<dbReference type="OrthoDB" id="9802030at2"/>
<dbReference type="Proteomes" id="UP000284841">
    <property type="component" value="Unassembled WGS sequence"/>
</dbReference>
<keyword evidence="3" id="KW-0456">Lyase</keyword>
<evidence type="ECO:0000256" key="4">
    <source>
        <dbReference type="ARBA" id="ARBA00023317"/>
    </source>
</evidence>
<comment type="caution">
    <text evidence="5">The sequence shown here is derived from an EMBL/GenBank/DDBJ whole genome shotgun (WGS) entry which is preliminary data.</text>
</comment>
<evidence type="ECO:0000313" key="6">
    <source>
        <dbReference type="Proteomes" id="UP000284841"/>
    </source>
</evidence>
<gene>
    <name evidence="5" type="ORF">DW099_04260</name>
</gene>
<dbReference type="InterPro" id="IPR003817">
    <property type="entry name" value="PS_Dcarbxylase"/>
</dbReference>
<dbReference type="PANTHER" id="PTHR10067:SF17">
    <property type="entry name" value="PHOSPHATIDYLSERINE DECARBOXYLASE PROENZYME 2"/>
    <property type="match status" value="1"/>
</dbReference>
<dbReference type="Pfam" id="PF02666">
    <property type="entry name" value="PS_Dcarbxylase"/>
    <property type="match status" value="1"/>
</dbReference>
<evidence type="ECO:0000256" key="3">
    <source>
        <dbReference type="ARBA" id="ARBA00023239"/>
    </source>
</evidence>
<dbReference type="AlphaFoldDB" id="A0A415E7V6"/>
<keyword evidence="6" id="KW-1185">Reference proteome</keyword>
<name>A0A415E7V6_9FIRM</name>
<dbReference type="EMBL" id="QRMS01000001">
    <property type="protein sequence ID" value="RHJ89784.1"/>
    <property type="molecule type" value="Genomic_DNA"/>
</dbReference>
<sequence>MRCKDREGNFIGADDGQDKFLEKLYSSRIGRQMVKVLIRPSVSKAGGWFLDRKISTVAIKPFVKTNGISLEDYEKNRFDSYNDFFTRRVKAERRPVDMDSSHLIAPCDSKLTVYQITEDAEFTIKNTLYSMESLTRSKKLAEKYRGGYLLLFRLTVDDYHRYCYVDRGKKSGNHIINGVFHTVNPIANDHYPIYKENTRCISFLKSANFGTLMMIEVGALMVGKIVNYHEEKMVERGEEKGRFEFGGSTIILCLKKDKAVIDDDILENSRLGIETKVRYGEKIGKKNGIDL</sequence>